<keyword evidence="2" id="KW-1185">Reference proteome</keyword>
<proteinExistence type="predicted"/>
<comment type="caution">
    <text evidence="1">The sequence shown here is derived from an EMBL/GenBank/DDBJ whole genome shotgun (WGS) entry which is preliminary data.</text>
</comment>
<dbReference type="AlphaFoldDB" id="A0AAV2BD47"/>
<evidence type="ECO:0000313" key="2">
    <source>
        <dbReference type="Proteomes" id="UP001497382"/>
    </source>
</evidence>
<protein>
    <submittedName>
        <fullName evidence="1">Uncharacterized protein</fullName>
    </submittedName>
</protein>
<sequence length="131" mass="14877">MSKNLLQKYVKFPDDQSAQKTVKEDFLSVVDLEASCVDCTHVAIIAPSNDGYHHERDSGYTREPHLHSPFLTVSPGSAEEEYSSSRSRGRCAAECCNAVLKNRFRFLLKCRTLHYMPETACSVITYVWKVK</sequence>
<organism evidence="1 2">
    <name type="scientific">Larinioides sclopetarius</name>
    <dbReference type="NCBI Taxonomy" id="280406"/>
    <lineage>
        <taxon>Eukaryota</taxon>
        <taxon>Metazoa</taxon>
        <taxon>Ecdysozoa</taxon>
        <taxon>Arthropoda</taxon>
        <taxon>Chelicerata</taxon>
        <taxon>Arachnida</taxon>
        <taxon>Araneae</taxon>
        <taxon>Araneomorphae</taxon>
        <taxon>Entelegynae</taxon>
        <taxon>Araneoidea</taxon>
        <taxon>Araneidae</taxon>
        <taxon>Larinioides</taxon>
    </lineage>
</organism>
<dbReference type="EMBL" id="CAXIEN010000338">
    <property type="protein sequence ID" value="CAL1293967.1"/>
    <property type="molecule type" value="Genomic_DNA"/>
</dbReference>
<dbReference type="Proteomes" id="UP001497382">
    <property type="component" value="Unassembled WGS sequence"/>
</dbReference>
<gene>
    <name evidence="1" type="ORF">LARSCL_LOCUS18492</name>
</gene>
<evidence type="ECO:0000313" key="1">
    <source>
        <dbReference type="EMBL" id="CAL1293967.1"/>
    </source>
</evidence>
<accession>A0AAV2BD47</accession>
<name>A0AAV2BD47_9ARAC</name>
<reference evidence="1 2" key="1">
    <citation type="submission" date="2024-04" db="EMBL/GenBank/DDBJ databases">
        <authorList>
            <person name="Rising A."/>
            <person name="Reimegard J."/>
            <person name="Sonavane S."/>
            <person name="Akerstrom W."/>
            <person name="Nylinder S."/>
            <person name="Hedman E."/>
            <person name="Kallberg Y."/>
        </authorList>
    </citation>
    <scope>NUCLEOTIDE SEQUENCE [LARGE SCALE GENOMIC DNA]</scope>
</reference>